<dbReference type="Gene3D" id="2.60.120.200">
    <property type="match status" value="1"/>
</dbReference>
<evidence type="ECO:0008006" key="2">
    <source>
        <dbReference type="Google" id="ProtNLM"/>
    </source>
</evidence>
<feature type="non-terminal residue" evidence="1">
    <location>
        <position position="1"/>
    </location>
</feature>
<name>A0A7B4REN1_ECOLX</name>
<dbReference type="AlphaFoldDB" id="A0A7B4REN1"/>
<comment type="caution">
    <text evidence="1">The sequence shown here is derived from an EMBL/GenBank/DDBJ whole genome shotgun (WGS) entry which is preliminary data.</text>
</comment>
<protein>
    <recommendedName>
        <fullName evidence="2">Phage tail protein</fullName>
    </recommendedName>
</protein>
<reference evidence="1" key="1">
    <citation type="journal article" date="2018" name="Genome Biol.">
        <title>SKESA: strategic k-mer extension for scrupulous assemblies.</title>
        <authorList>
            <person name="Souvorov A."/>
            <person name="Agarwala R."/>
            <person name="Lipman D.J."/>
        </authorList>
    </citation>
    <scope>NUCLEOTIDE SEQUENCE</scope>
    <source>
        <strain evidence="1">EC00606</strain>
    </source>
</reference>
<organism evidence="1">
    <name type="scientific">Escherichia coli</name>
    <dbReference type="NCBI Taxonomy" id="562"/>
    <lineage>
        <taxon>Bacteria</taxon>
        <taxon>Pseudomonadati</taxon>
        <taxon>Pseudomonadota</taxon>
        <taxon>Gammaproteobacteria</taxon>
        <taxon>Enterobacterales</taxon>
        <taxon>Enterobacteriaceae</taxon>
        <taxon>Escherichia</taxon>
    </lineage>
</organism>
<gene>
    <name evidence="1" type="ORF">HL589_26220</name>
</gene>
<sequence>GFNIYSDGTKRVVSNGEATKTMKTEWTGVKTRTFIRIGGQATSGTRHLFGHLRNLRLWHKELTDAQMGESIK</sequence>
<dbReference type="InterPro" id="IPR013320">
    <property type="entry name" value="ConA-like_dom_sf"/>
</dbReference>
<proteinExistence type="predicted"/>
<accession>A0A7B4REN1</accession>
<dbReference type="SUPFAM" id="SSF49899">
    <property type="entry name" value="Concanavalin A-like lectins/glucanases"/>
    <property type="match status" value="1"/>
</dbReference>
<dbReference type="EMBL" id="DABGZT010000152">
    <property type="protein sequence ID" value="HAJ0943932.1"/>
    <property type="molecule type" value="Genomic_DNA"/>
</dbReference>
<reference evidence="1" key="2">
    <citation type="submission" date="2019-09" db="EMBL/GenBank/DDBJ databases">
        <authorList>
            <consortium name="NCBI Pathogen Detection Project"/>
        </authorList>
    </citation>
    <scope>NUCLEOTIDE SEQUENCE</scope>
    <source>
        <strain evidence="1">EC00606</strain>
    </source>
</reference>
<evidence type="ECO:0000313" key="1">
    <source>
        <dbReference type="EMBL" id="HAJ0943932.1"/>
    </source>
</evidence>